<evidence type="ECO:0000256" key="1">
    <source>
        <dbReference type="ARBA" id="ARBA00005466"/>
    </source>
</evidence>
<sequence>MHSQTFNAVAVLLLATRSNGHKQKGDACLALSKALPGQVSFPNSTLYAIENNYWSQRQAALEPSCFVAPSKTADVSTAIKILTSLDQPFSVKGGGHAAFPGASNVEDGVTIDLFRLTEMTISADRKTVSVGAGNRWINVSETLDPLGLAVVGGRVSDVGVGGLILGGGISYFSGRYGWACDNVRNYEVVLSSGKIVNASPAANRDLYWALRGGAGTNFGVVTRFDLASFEQGDLWHRSLIFPGQLNTTLIPIFHNLTVNGLPSDPAAHTYFLLTYLEQLGGFAVLTSQFHSTPPPSLPAQEFIPSIFSPFNAVAQAAIVNTTTIANISTVSQSISQPSGSQQIWMNVAVSVASPSASQLLIDIVPLWQSYVANLLSQVPSSNGTQLLTPYLIFQPMSSNILTAMQVAGGNTLGLDVKRGPRMIVQLSVTWSDAGLNRLVEKKTKELIDDINKLAKRRNLDDGFVYMNYAEPSQDVFSSYGRENKDRLKRVARKYDPTEELKRLWRGYFKLG</sequence>
<evidence type="ECO:0000256" key="2">
    <source>
        <dbReference type="ARBA" id="ARBA00022630"/>
    </source>
</evidence>
<dbReference type="PROSITE" id="PS51387">
    <property type="entry name" value="FAD_PCMH"/>
    <property type="match status" value="1"/>
</dbReference>
<keyword evidence="3" id="KW-0274">FAD</keyword>
<dbReference type="InterPro" id="IPR050416">
    <property type="entry name" value="FAD-linked_Oxidoreductase"/>
</dbReference>
<dbReference type="Proteomes" id="UP001301769">
    <property type="component" value="Unassembled WGS sequence"/>
</dbReference>
<evidence type="ECO:0000313" key="7">
    <source>
        <dbReference type="Proteomes" id="UP001301769"/>
    </source>
</evidence>
<comment type="similarity">
    <text evidence="1">Belongs to the oxygen-dependent FAD-linked oxidoreductase family.</text>
</comment>
<feature type="domain" description="FAD-binding PCMH-type" evidence="5">
    <location>
        <begin position="59"/>
        <end position="231"/>
    </location>
</feature>
<reference evidence="6" key="1">
    <citation type="journal article" date="2023" name="Mol. Phylogenet. Evol.">
        <title>Genome-scale phylogeny and comparative genomics of the fungal order Sordariales.</title>
        <authorList>
            <person name="Hensen N."/>
            <person name="Bonometti L."/>
            <person name="Westerberg I."/>
            <person name="Brannstrom I.O."/>
            <person name="Guillou S."/>
            <person name="Cros-Aarteil S."/>
            <person name="Calhoun S."/>
            <person name="Haridas S."/>
            <person name="Kuo A."/>
            <person name="Mondo S."/>
            <person name="Pangilinan J."/>
            <person name="Riley R."/>
            <person name="LaButti K."/>
            <person name="Andreopoulos B."/>
            <person name="Lipzen A."/>
            <person name="Chen C."/>
            <person name="Yan M."/>
            <person name="Daum C."/>
            <person name="Ng V."/>
            <person name="Clum A."/>
            <person name="Steindorff A."/>
            <person name="Ohm R.A."/>
            <person name="Martin F."/>
            <person name="Silar P."/>
            <person name="Natvig D.O."/>
            <person name="Lalanne C."/>
            <person name="Gautier V."/>
            <person name="Ament-Velasquez S.L."/>
            <person name="Kruys A."/>
            <person name="Hutchinson M.I."/>
            <person name="Powell A.J."/>
            <person name="Barry K."/>
            <person name="Miller A.N."/>
            <person name="Grigoriev I.V."/>
            <person name="Debuchy R."/>
            <person name="Gladieux P."/>
            <person name="Hiltunen Thoren M."/>
            <person name="Johannesson H."/>
        </authorList>
    </citation>
    <scope>NUCLEOTIDE SEQUENCE</scope>
    <source>
        <strain evidence="6">PSN293</strain>
    </source>
</reference>
<protein>
    <recommendedName>
        <fullName evidence="5">FAD-binding PCMH-type domain-containing protein</fullName>
    </recommendedName>
</protein>
<keyword evidence="7" id="KW-1185">Reference proteome</keyword>
<dbReference type="InterPro" id="IPR006094">
    <property type="entry name" value="Oxid_FAD_bind_N"/>
</dbReference>
<dbReference type="Gene3D" id="3.30.465.10">
    <property type="match status" value="1"/>
</dbReference>
<keyword evidence="4" id="KW-0560">Oxidoreductase</keyword>
<accession>A0AAN6XZI1</accession>
<dbReference type="PANTHER" id="PTHR42973:SF54">
    <property type="entry name" value="FAD-BINDING PCMH-TYPE DOMAIN-CONTAINING PROTEIN"/>
    <property type="match status" value="1"/>
</dbReference>
<proteinExistence type="inferred from homology"/>
<dbReference type="GO" id="GO:0071949">
    <property type="term" value="F:FAD binding"/>
    <property type="evidence" value="ECO:0007669"/>
    <property type="project" value="InterPro"/>
</dbReference>
<dbReference type="InterPro" id="IPR016169">
    <property type="entry name" value="FAD-bd_PCMH_sub2"/>
</dbReference>
<dbReference type="PANTHER" id="PTHR42973">
    <property type="entry name" value="BINDING OXIDOREDUCTASE, PUTATIVE (AFU_ORTHOLOGUE AFUA_1G17690)-RELATED"/>
    <property type="match status" value="1"/>
</dbReference>
<dbReference type="SUPFAM" id="SSF56176">
    <property type="entry name" value="FAD-binding/transporter-associated domain-like"/>
    <property type="match status" value="1"/>
</dbReference>
<gene>
    <name evidence="6" type="ORF">QBC37DRAFT_45377</name>
</gene>
<dbReference type="InterPro" id="IPR036318">
    <property type="entry name" value="FAD-bd_PCMH-like_sf"/>
</dbReference>
<evidence type="ECO:0000259" key="5">
    <source>
        <dbReference type="PROSITE" id="PS51387"/>
    </source>
</evidence>
<comment type="caution">
    <text evidence="6">The sequence shown here is derived from an EMBL/GenBank/DDBJ whole genome shotgun (WGS) entry which is preliminary data.</text>
</comment>
<evidence type="ECO:0000256" key="3">
    <source>
        <dbReference type="ARBA" id="ARBA00022827"/>
    </source>
</evidence>
<dbReference type="GO" id="GO:0016491">
    <property type="term" value="F:oxidoreductase activity"/>
    <property type="evidence" value="ECO:0007669"/>
    <property type="project" value="UniProtKB-KW"/>
</dbReference>
<dbReference type="AlphaFoldDB" id="A0AAN6XZI1"/>
<name>A0AAN6XZI1_9PEZI</name>
<evidence type="ECO:0000313" key="6">
    <source>
        <dbReference type="EMBL" id="KAK4209809.1"/>
    </source>
</evidence>
<dbReference type="InterPro" id="IPR016166">
    <property type="entry name" value="FAD-bd_PCMH"/>
</dbReference>
<evidence type="ECO:0000256" key="4">
    <source>
        <dbReference type="ARBA" id="ARBA00023002"/>
    </source>
</evidence>
<organism evidence="6 7">
    <name type="scientific">Rhypophila decipiens</name>
    <dbReference type="NCBI Taxonomy" id="261697"/>
    <lineage>
        <taxon>Eukaryota</taxon>
        <taxon>Fungi</taxon>
        <taxon>Dikarya</taxon>
        <taxon>Ascomycota</taxon>
        <taxon>Pezizomycotina</taxon>
        <taxon>Sordariomycetes</taxon>
        <taxon>Sordariomycetidae</taxon>
        <taxon>Sordariales</taxon>
        <taxon>Naviculisporaceae</taxon>
        <taxon>Rhypophila</taxon>
    </lineage>
</organism>
<dbReference type="EMBL" id="MU858193">
    <property type="protein sequence ID" value="KAK4209809.1"/>
    <property type="molecule type" value="Genomic_DNA"/>
</dbReference>
<dbReference type="Pfam" id="PF01565">
    <property type="entry name" value="FAD_binding_4"/>
    <property type="match status" value="1"/>
</dbReference>
<reference evidence="6" key="2">
    <citation type="submission" date="2023-05" db="EMBL/GenBank/DDBJ databases">
        <authorList>
            <consortium name="Lawrence Berkeley National Laboratory"/>
            <person name="Steindorff A."/>
            <person name="Hensen N."/>
            <person name="Bonometti L."/>
            <person name="Westerberg I."/>
            <person name="Brannstrom I.O."/>
            <person name="Guillou S."/>
            <person name="Cros-Aarteil S."/>
            <person name="Calhoun S."/>
            <person name="Haridas S."/>
            <person name="Kuo A."/>
            <person name="Mondo S."/>
            <person name="Pangilinan J."/>
            <person name="Riley R."/>
            <person name="Labutti K."/>
            <person name="Andreopoulos B."/>
            <person name="Lipzen A."/>
            <person name="Chen C."/>
            <person name="Yanf M."/>
            <person name="Daum C."/>
            <person name="Ng V."/>
            <person name="Clum A."/>
            <person name="Ohm R."/>
            <person name="Martin F."/>
            <person name="Silar P."/>
            <person name="Natvig D."/>
            <person name="Lalanne C."/>
            <person name="Gautier V."/>
            <person name="Ament-Velasquez S.L."/>
            <person name="Kruys A."/>
            <person name="Hutchinson M.I."/>
            <person name="Powell A.J."/>
            <person name="Barry K."/>
            <person name="Miller A.N."/>
            <person name="Grigoriev I.V."/>
            <person name="Debuchy R."/>
            <person name="Gladieux P."/>
            <person name="Thoren M.H."/>
            <person name="Johannesson H."/>
        </authorList>
    </citation>
    <scope>NUCLEOTIDE SEQUENCE</scope>
    <source>
        <strain evidence="6">PSN293</strain>
    </source>
</reference>
<keyword evidence="2" id="KW-0285">Flavoprotein</keyword>